<dbReference type="InterPro" id="IPR027421">
    <property type="entry name" value="DNA_pol_lamdba_lyase_dom_sf"/>
</dbReference>
<name>A0A6J4RZY3_9ACTN</name>
<proteinExistence type="predicted"/>
<protein>
    <recommendedName>
        <fullName evidence="1">Crossover junction endonuclease MUS81-like HHH domain-containing protein</fullName>
    </recommendedName>
</protein>
<evidence type="ECO:0000259" key="1">
    <source>
        <dbReference type="Pfam" id="PF14716"/>
    </source>
</evidence>
<dbReference type="SUPFAM" id="SSF47802">
    <property type="entry name" value="DNA polymerase beta, N-terminal domain-like"/>
    <property type="match status" value="1"/>
</dbReference>
<gene>
    <name evidence="2" type="ORF">AVDCRST_MAG65-1471</name>
</gene>
<feature type="non-terminal residue" evidence="2">
    <location>
        <position position="63"/>
    </location>
</feature>
<reference evidence="2" key="1">
    <citation type="submission" date="2020-02" db="EMBL/GenBank/DDBJ databases">
        <authorList>
            <person name="Meier V. D."/>
        </authorList>
    </citation>
    <scope>NUCLEOTIDE SEQUENCE</scope>
    <source>
        <strain evidence="2">AVDCRST_MAG65</strain>
    </source>
</reference>
<dbReference type="InterPro" id="IPR010996">
    <property type="entry name" value="HHH_MUS81"/>
</dbReference>
<sequence>MPDFSNAAIAAYFDELGDLYELDGAVIHRVLAYRNGAKAMRDAPVSIARLTAEGRVTTLPGIG</sequence>
<dbReference type="EMBL" id="CADCVL010000247">
    <property type="protein sequence ID" value="CAA9481595.1"/>
    <property type="molecule type" value="Genomic_DNA"/>
</dbReference>
<evidence type="ECO:0000313" key="2">
    <source>
        <dbReference type="EMBL" id="CAA9481595.1"/>
    </source>
</evidence>
<dbReference type="AlphaFoldDB" id="A0A6J4RZY3"/>
<feature type="domain" description="Crossover junction endonuclease MUS81-like HHH" evidence="1">
    <location>
        <begin position="6"/>
        <end position="63"/>
    </location>
</feature>
<accession>A0A6J4RZY3</accession>
<dbReference type="Pfam" id="PF14716">
    <property type="entry name" value="HHH_8"/>
    <property type="match status" value="1"/>
</dbReference>
<organism evidence="2">
    <name type="scientific">uncultured Solirubrobacteraceae bacterium</name>
    <dbReference type="NCBI Taxonomy" id="1162706"/>
    <lineage>
        <taxon>Bacteria</taxon>
        <taxon>Bacillati</taxon>
        <taxon>Actinomycetota</taxon>
        <taxon>Thermoleophilia</taxon>
        <taxon>Solirubrobacterales</taxon>
        <taxon>Solirubrobacteraceae</taxon>
        <taxon>environmental samples</taxon>
    </lineage>
</organism>
<dbReference type="Gene3D" id="1.10.150.110">
    <property type="entry name" value="DNA polymerase beta, N-terminal domain-like"/>
    <property type="match status" value="1"/>
</dbReference>